<evidence type="ECO:0000313" key="2">
    <source>
        <dbReference type="EMBL" id="GJE57344.1"/>
    </source>
</evidence>
<comment type="caution">
    <text evidence="2">The sequence shown here is derived from an EMBL/GenBank/DDBJ whole genome shotgun (WGS) entry which is preliminary data.</text>
</comment>
<evidence type="ECO:0000256" key="1">
    <source>
        <dbReference type="SAM" id="MobiDB-lite"/>
    </source>
</evidence>
<keyword evidence="3" id="KW-1185">Reference proteome</keyword>
<reference evidence="2" key="2">
    <citation type="submission" date="2021-08" db="EMBL/GenBank/DDBJ databases">
        <authorList>
            <person name="Tani A."/>
            <person name="Ola A."/>
            <person name="Ogura Y."/>
            <person name="Katsura K."/>
            <person name="Hayashi T."/>
        </authorList>
    </citation>
    <scope>NUCLEOTIDE SEQUENCE</scope>
    <source>
        <strain evidence="2">DSM 23674</strain>
    </source>
</reference>
<protein>
    <submittedName>
        <fullName evidence="2">Uncharacterized protein</fullName>
    </submittedName>
</protein>
<name>A0ABQ4TPS1_9HYPH</name>
<dbReference type="RefSeq" id="WP_238232688.1">
    <property type="nucleotide sequence ID" value="NZ_BPRA01000021.1"/>
</dbReference>
<gene>
    <name evidence="2" type="ORF">EKPJFOCH_3858</name>
</gene>
<accession>A0ABQ4TPS1</accession>
<reference evidence="2" key="1">
    <citation type="journal article" date="2021" name="Front. Microbiol.">
        <title>Comprehensive Comparative Genomics and Phenotyping of Methylobacterium Species.</title>
        <authorList>
            <person name="Alessa O."/>
            <person name="Ogura Y."/>
            <person name="Fujitani Y."/>
            <person name="Takami H."/>
            <person name="Hayashi T."/>
            <person name="Sahin N."/>
            <person name="Tani A."/>
        </authorList>
    </citation>
    <scope>NUCLEOTIDE SEQUENCE</scope>
    <source>
        <strain evidence="2">DSM 23674</strain>
    </source>
</reference>
<proteinExistence type="predicted"/>
<dbReference type="Proteomes" id="UP001055101">
    <property type="component" value="Unassembled WGS sequence"/>
</dbReference>
<organism evidence="2 3">
    <name type="scientific">Methylobacterium thuringiense</name>
    <dbReference type="NCBI Taxonomy" id="1003091"/>
    <lineage>
        <taxon>Bacteria</taxon>
        <taxon>Pseudomonadati</taxon>
        <taxon>Pseudomonadota</taxon>
        <taxon>Alphaproteobacteria</taxon>
        <taxon>Hyphomicrobiales</taxon>
        <taxon>Methylobacteriaceae</taxon>
        <taxon>Methylobacterium</taxon>
    </lineage>
</organism>
<feature type="region of interest" description="Disordered" evidence="1">
    <location>
        <begin position="19"/>
        <end position="42"/>
    </location>
</feature>
<evidence type="ECO:0000313" key="3">
    <source>
        <dbReference type="Proteomes" id="UP001055101"/>
    </source>
</evidence>
<feature type="region of interest" description="Disordered" evidence="1">
    <location>
        <begin position="452"/>
        <end position="479"/>
    </location>
</feature>
<dbReference type="EMBL" id="BPRA01000021">
    <property type="protein sequence ID" value="GJE57344.1"/>
    <property type="molecule type" value="Genomic_DNA"/>
</dbReference>
<sequence length="1135" mass="118169">MSAGLSHLSDAELMQMLGQSAPSPAGAPPLAAPAVGGHTAPDSLAIKVRPNDAVTQPSSLAHLSDEDLMKQLGAAPPPAAPQSTAWDVAKSIPSGLARGVMGVASMPADALNLVDRAWQNVAAYALEKTGALTPEQAQGIKEPIAGLEDTRARGLFPSSGLLKDATDAGLKKVNLPELYKPKTVPGEYANTVSEFAPGGLLSPGTTAQKLMQAVFPAVASETAGQGARQLAPGYEGLARLVGGVGGGVGTAMAQAPKGGSGSMQSVLKGVSPEKLDEAAALIERSRALPGGGIGVSLDEALNSVTGGQATRASQIARVVSHSGGEGQNIASGFYSKRPDEIEQTSRKIFDLLASKTESPSALGASVQDAARSGVAQTPQGMALTEARAAAGPRVTPETAGLQIQPELRQVYDRREGMRAALADQDYAAARQAPETVGIERTIPVERAGEPVITYPQGRPTFTDRAPRPLDPPPTAEAGVSGGLESLARFIARRGGLKLDGEAAATDLHSFNIPGVGNVARADGRSIDNHWRESLIEHGYLKPDLDGGAARDVTSELLRKLQNEQRGFLSYPIGAERQAASARAAPGQVADEYRNALSLSEGRLDADLRSVGIDPGTLHPEIRSRTLGALMRGEHADPLDAYERTIAGMNGPLSPLSKSTTVVDEISAPRFGQANPQPVIDHVDEALRSAKGPVASALQQARKTLFEQDGRTPDLSVAGLHGAREAIGDLIARADPTAQRALMGVRERLDRTLSSVPEYEHARSGFEAASRTLDPFDMAPGKIVGQRQETGRFTMPPERVPGAIDEGPTAARAFNEVASPEARRAYEGHLGTRLLDAAEDTGGSLSAERLRAVMRSEEDQLAQFPAVRERLEGIARAREALGAVERTPLGFVAAEPKIKKTIKVLFDPKPVAGSELEVASAMHAIAKNNPEAARQVARAHLETMFDDATRERKGLPAQYGGAGFASAVAGNPQQARNLRSVVRALPDGDVLWGGLDRLLGTLKATGYRPQKGSDTSFNRRIEAVLGKESGSVSGAITSVLSGAAAGGGIGGLGGVASGGLLGAKRAASEAWTHMQLLRSGKTVARFLFDPAALPELRALSRSIPGSPEASRATSRLLTVMNSGSGGAMQPGQSGAR</sequence>